<organism evidence="2 3">
    <name type="scientific">Penicillium coprophilum</name>
    <dbReference type="NCBI Taxonomy" id="36646"/>
    <lineage>
        <taxon>Eukaryota</taxon>
        <taxon>Fungi</taxon>
        <taxon>Dikarya</taxon>
        <taxon>Ascomycota</taxon>
        <taxon>Pezizomycotina</taxon>
        <taxon>Eurotiomycetes</taxon>
        <taxon>Eurotiomycetidae</taxon>
        <taxon>Eurotiales</taxon>
        <taxon>Aspergillaceae</taxon>
        <taxon>Penicillium</taxon>
    </lineage>
</organism>
<gene>
    <name evidence="2" type="ORF">PENCOP_c001G07894</name>
</gene>
<dbReference type="InterPro" id="IPR011320">
    <property type="entry name" value="RNase_H1_N"/>
</dbReference>
<dbReference type="InterPro" id="IPR009027">
    <property type="entry name" value="Ribosomal_bL9/RNase_H1_N"/>
</dbReference>
<sequence length="200" mass="23036">MPQQRKNNEYYALFTGRIKEPTIFSSWGHAHPRMTGCSSLNKSYPTLQEARDYMERMGAAKPKEIIKSEAEDTTPLDGNGFYAVANGANPGIYPFYHGENGAEREVTEEGGSCHKRFKTMAQAEAFIEDWKESYAEIWYELIKEALDRGFRTRDIGAFRSREMGLIIEKFLYKPIRTTEIDDIVKKTEKQLSLQDSKQKK</sequence>
<reference evidence="3" key="1">
    <citation type="journal article" date="2017" name="Nat. Microbiol.">
        <title>Global analysis of biosynthetic gene clusters reveals vast potential of secondary metabolite production in Penicillium species.</title>
        <authorList>
            <person name="Nielsen J.C."/>
            <person name="Grijseels S."/>
            <person name="Prigent S."/>
            <person name="Ji B."/>
            <person name="Dainat J."/>
            <person name="Nielsen K.F."/>
            <person name="Frisvad J.C."/>
            <person name="Workman M."/>
            <person name="Nielsen J."/>
        </authorList>
    </citation>
    <scope>NUCLEOTIDE SEQUENCE [LARGE SCALE GENOMIC DNA]</scope>
    <source>
        <strain evidence="3">IBT 31321</strain>
    </source>
</reference>
<dbReference type="STRING" id="36646.A0A1V6V7L0"/>
<dbReference type="AlphaFoldDB" id="A0A1V6V7L0"/>
<protein>
    <recommendedName>
        <fullName evidence="1">Ribonuclease H1 N-terminal domain-containing protein</fullName>
    </recommendedName>
</protein>
<name>A0A1V6V7L0_9EURO</name>
<dbReference type="InterPro" id="IPR037056">
    <property type="entry name" value="RNase_H1_N_sf"/>
</dbReference>
<dbReference type="Proteomes" id="UP000191500">
    <property type="component" value="Unassembled WGS sequence"/>
</dbReference>
<evidence type="ECO:0000313" key="2">
    <source>
        <dbReference type="EMBL" id="OQE46642.1"/>
    </source>
</evidence>
<dbReference type="Pfam" id="PF01693">
    <property type="entry name" value="Cauli_VI"/>
    <property type="match status" value="2"/>
</dbReference>
<proteinExistence type="predicted"/>
<accession>A0A1V6V7L0</accession>
<dbReference type="SUPFAM" id="SSF55658">
    <property type="entry name" value="L9 N-domain-like"/>
    <property type="match status" value="1"/>
</dbReference>
<dbReference type="EMBL" id="MDDG01000001">
    <property type="protein sequence ID" value="OQE46642.1"/>
    <property type="molecule type" value="Genomic_DNA"/>
</dbReference>
<evidence type="ECO:0000259" key="1">
    <source>
        <dbReference type="Pfam" id="PF01693"/>
    </source>
</evidence>
<evidence type="ECO:0000313" key="3">
    <source>
        <dbReference type="Proteomes" id="UP000191500"/>
    </source>
</evidence>
<feature type="domain" description="Ribonuclease H1 N-terminal" evidence="1">
    <location>
        <begin position="10"/>
        <end position="53"/>
    </location>
</feature>
<feature type="domain" description="Ribonuclease H1 N-terminal" evidence="1">
    <location>
        <begin position="81"/>
        <end position="126"/>
    </location>
</feature>
<comment type="caution">
    <text evidence="2">The sequence shown here is derived from an EMBL/GenBank/DDBJ whole genome shotgun (WGS) entry which is preliminary data.</text>
</comment>
<keyword evidence="3" id="KW-1185">Reference proteome</keyword>
<dbReference type="Gene3D" id="3.40.970.10">
    <property type="entry name" value="Ribonuclease H1, N-terminal domain"/>
    <property type="match status" value="2"/>
</dbReference>